<accession>A0A8J2L9U5</accession>
<keyword evidence="3" id="KW-1185">Reference proteome</keyword>
<sequence length="51" mass="5744">TEPLKIIDVFSLNNNIFTETEELPEVNSSTTCRKMNSKEENTGDSLEQPTV</sequence>
<evidence type="ECO:0000313" key="2">
    <source>
        <dbReference type="EMBL" id="CAG7828441.1"/>
    </source>
</evidence>
<dbReference type="Proteomes" id="UP000708208">
    <property type="component" value="Unassembled WGS sequence"/>
</dbReference>
<gene>
    <name evidence="2" type="ORF">AFUS01_LOCUS38368</name>
</gene>
<feature type="region of interest" description="Disordered" evidence="1">
    <location>
        <begin position="23"/>
        <end position="51"/>
    </location>
</feature>
<reference evidence="2" key="1">
    <citation type="submission" date="2021-06" db="EMBL/GenBank/DDBJ databases">
        <authorList>
            <person name="Hodson N. C."/>
            <person name="Mongue J. A."/>
            <person name="Jaron S. K."/>
        </authorList>
    </citation>
    <scope>NUCLEOTIDE SEQUENCE</scope>
</reference>
<evidence type="ECO:0000256" key="1">
    <source>
        <dbReference type="SAM" id="MobiDB-lite"/>
    </source>
</evidence>
<feature type="non-terminal residue" evidence="2">
    <location>
        <position position="1"/>
    </location>
</feature>
<dbReference type="AlphaFoldDB" id="A0A8J2L9U5"/>
<protein>
    <submittedName>
        <fullName evidence="2">Uncharacterized protein</fullName>
    </submittedName>
</protein>
<name>A0A8J2L9U5_9HEXA</name>
<dbReference type="EMBL" id="CAJVCH010547530">
    <property type="protein sequence ID" value="CAG7828441.1"/>
    <property type="molecule type" value="Genomic_DNA"/>
</dbReference>
<evidence type="ECO:0000313" key="3">
    <source>
        <dbReference type="Proteomes" id="UP000708208"/>
    </source>
</evidence>
<organism evidence="2 3">
    <name type="scientific">Allacma fusca</name>
    <dbReference type="NCBI Taxonomy" id="39272"/>
    <lineage>
        <taxon>Eukaryota</taxon>
        <taxon>Metazoa</taxon>
        <taxon>Ecdysozoa</taxon>
        <taxon>Arthropoda</taxon>
        <taxon>Hexapoda</taxon>
        <taxon>Collembola</taxon>
        <taxon>Symphypleona</taxon>
        <taxon>Sminthuridae</taxon>
        <taxon>Allacma</taxon>
    </lineage>
</organism>
<proteinExistence type="predicted"/>
<comment type="caution">
    <text evidence="2">The sequence shown here is derived from an EMBL/GenBank/DDBJ whole genome shotgun (WGS) entry which is preliminary data.</text>
</comment>
<feature type="non-terminal residue" evidence="2">
    <location>
        <position position="51"/>
    </location>
</feature>